<keyword evidence="1" id="KW-0812">Transmembrane</keyword>
<dbReference type="AlphaFoldDB" id="A0A059EBZ1"/>
<feature type="transmembrane region" description="Helical" evidence="1">
    <location>
        <begin position="17"/>
        <end position="37"/>
    </location>
</feature>
<dbReference type="OrthoDB" id="7617352at2"/>
<name>A0A059EBZ1_9PROT</name>
<evidence type="ECO:0000313" key="2">
    <source>
        <dbReference type="EMBL" id="KCZ65409.1"/>
    </source>
</evidence>
<evidence type="ECO:0000256" key="1">
    <source>
        <dbReference type="SAM" id="Phobius"/>
    </source>
</evidence>
<dbReference type="EMBL" id="AWFH01000001">
    <property type="protein sequence ID" value="KCZ65409.1"/>
    <property type="molecule type" value="Genomic_DNA"/>
</dbReference>
<keyword evidence="3" id="KW-1185">Reference proteome</keyword>
<keyword evidence="1" id="KW-0472">Membrane</keyword>
<evidence type="ECO:0000313" key="3">
    <source>
        <dbReference type="Proteomes" id="UP000024547"/>
    </source>
</evidence>
<keyword evidence="1" id="KW-1133">Transmembrane helix</keyword>
<protein>
    <submittedName>
        <fullName evidence="2">Uncharacterized protein</fullName>
    </submittedName>
</protein>
<accession>A0A059EBZ1</accession>
<dbReference type="PATRIC" id="fig|1280948.3.peg.634"/>
<dbReference type="Proteomes" id="UP000024547">
    <property type="component" value="Unassembled WGS sequence"/>
</dbReference>
<dbReference type="STRING" id="1280948.HY36_03195"/>
<organism evidence="2 3">
    <name type="scientific">Hyphomonas atlantica</name>
    <dbReference type="NCBI Taxonomy" id="1280948"/>
    <lineage>
        <taxon>Bacteria</taxon>
        <taxon>Pseudomonadati</taxon>
        <taxon>Pseudomonadota</taxon>
        <taxon>Alphaproteobacteria</taxon>
        <taxon>Hyphomonadales</taxon>
        <taxon>Hyphomonadaceae</taxon>
        <taxon>Hyphomonas</taxon>
    </lineage>
</organism>
<gene>
    <name evidence="2" type="ORF">HY36_03195</name>
</gene>
<reference evidence="2 3" key="1">
    <citation type="journal article" date="2014" name="Antonie Van Leeuwenhoek">
        <title>Hyphomonas beringensis sp. nov. and Hyphomonas chukchiensis sp. nov., isolated from surface seawater of the Bering Sea and Chukchi Sea.</title>
        <authorList>
            <person name="Li C."/>
            <person name="Lai Q."/>
            <person name="Li G."/>
            <person name="Dong C."/>
            <person name="Wang J."/>
            <person name="Liao Y."/>
            <person name="Shao Z."/>
        </authorList>
    </citation>
    <scope>NUCLEOTIDE SEQUENCE [LARGE SCALE GENOMIC DNA]</scope>
    <source>
        <strain evidence="2 3">22II1-22F38</strain>
    </source>
</reference>
<comment type="caution">
    <text evidence="2">The sequence shown here is derived from an EMBL/GenBank/DDBJ whole genome shotgun (WGS) entry which is preliminary data.</text>
</comment>
<dbReference type="eggNOG" id="ENOG5031AUN">
    <property type="taxonomic scope" value="Bacteria"/>
</dbReference>
<dbReference type="RefSeq" id="WP_035547991.1">
    <property type="nucleotide sequence ID" value="NZ_AWFH01000001.1"/>
</dbReference>
<sequence length="294" mass="31218">MTFDARGGSKPKDGNTLTFGAITILVVAGAFFAVLNLPKKSASDGPFPIASAQVNSVQHAGLEGKSAKAFLSALGRIDPNARADLDRRLSKSDQHDHARIALAAAGKVLSQHQTTLANANTRHVDDWLDMTRKELRSASRRNHRWCSGIRYQNFDAASGLSSQMAAASDLADLGSELTDYSFASISIAFAAIEDARTSPVNHGKLTHQDESALQGVAMSIISDPQIMPLMLAANSGGPSPTMLESLDMCDLGVTAVTALKTLPQGTKGRAFSEFVMSADFDSGDLSQLEKLSRL</sequence>
<proteinExistence type="predicted"/>